<dbReference type="Proteomes" id="UP000636800">
    <property type="component" value="Unassembled WGS sequence"/>
</dbReference>
<dbReference type="Pfam" id="PF02146">
    <property type="entry name" value="SIR2"/>
    <property type="match status" value="1"/>
</dbReference>
<dbReference type="InterPro" id="IPR026590">
    <property type="entry name" value="Ssirtuin_cat_dom"/>
</dbReference>
<feature type="binding site" evidence="7">
    <location>
        <position position="145"/>
    </location>
    <ligand>
        <name>Zn(2+)</name>
        <dbReference type="ChEBI" id="CHEBI:29105"/>
    </ligand>
</feature>
<keyword evidence="3 7" id="KW-0479">Metal-binding</keyword>
<evidence type="ECO:0000256" key="4">
    <source>
        <dbReference type="ARBA" id="ARBA00022833"/>
    </source>
</evidence>
<dbReference type="InterPro" id="IPR050134">
    <property type="entry name" value="NAD-dep_sirtuin_deacylases"/>
</dbReference>
<dbReference type="FunFam" id="3.40.50.1220:FF:000038">
    <property type="entry name" value="NAD-dependent protein deacetylase sirtuin-6 isoform X2"/>
    <property type="match status" value="1"/>
</dbReference>
<dbReference type="PROSITE" id="PS50305">
    <property type="entry name" value="SIRTUIN"/>
    <property type="match status" value="1"/>
</dbReference>
<dbReference type="GO" id="GO:0000122">
    <property type="term" value="P:negative regulation of transcription by RNA polymerase II"/>
    <property type="evidence" value="ECO:0007669"/>
    <property type="project" value="TreeGrafter"/>
</dbReference>
<feature type="active site" description="Proton acceptor" evidence="7">
    <location>
        <position position="134"/>
    </location>
</feature>
<dbReference type="GO" id="GO:0070403">
    <property type="term" value="F:NAD+ binding"/>
    <property type="evidence" value="ECO:0007669"/>
    <property type="project" value="InterPro"/>
</dbReference>
<proteinExistence type="inferred from homology"/>
<dbReference type="GO" id="GO:0046872">
    <property type="term" value="F:metal ion binding"/>
    <property type="evidence" value="ECO:0007669"/>
    <property type="project" value="UniProtKB-KW"/>
</dbReference>
<dbReference type="EMBL" id="JADCNL010000009">
    <property type="protein sequence ID" value="KAG0466665.1"/>
    <property type="molecule type" value="Genomic_DNA"/>
</dbReference>
<gene>
    <name evidence="9" type="ORF">HPP92_018245</name>
</gene>
<dbReference type="AlphaFoldDB" id="A0A835Q9F1"/>
<evidence type="ECO:0000313" key="10">
    <source>
        <dbReference type="Proteomes" id="UP000636800"/>
    </source>
</evidence>
<dbReference type="GO" id="GO:0017136">
    <property type="term" value="F:histone deacetylase activity, NAD-dependent"/>
    <property type="evidence" value="ECO:0007669"/>
    <property type="project" value="TreeGrafter"/>
</dbReference>
<dbReference type="GO" id="GO:0003714">
    <property type="term" value="F:transcription corepressor activity"/>
    <property type="evidence" value="ECO:0007669"/>
    <property type="project" value="TreeGrafter"/>
</dbReference>
<name>A0A835Q9F1_VANPL</name>
<evidence type="ECO:0000256" key="1">
    <source>
        <dbReference type="ARBA" id="ARBA00012928"/>
    </source>
</evidence>
<dbReference type="InterPro" id="IPR029035">
    <property type="entry name" value="DHS-like_NAD/FAD-binding_dom"/>
</dbReference>
<accession>A0A835Q9F1</accession>
<keyword evidence="4 7" id="KW-0862">Zinc</keyword>
<dbReference type="InterPro" id="IPR003000">
    <property type="entry name" value="Sirtuin"/>
</dbReference>
<sequence length="199" mass="21843">MSLGYAQKLSYREDVGAVGMSEVFDPTDVLHRKIEQLALTIQKSKHLVAFTGAGISTSCGIPDFRGPKGVWTLQKAGKGVPDASVPFHCAAPSLTHMALVELERAGILKFVISQNVDSLHLRSGIPREKLAELHGNSFRELCPSCGAEYLRDFEVETIGMKLTSRQCSNVDCQAKLRDTVLDWEDALPKKRDESCRAAL</sequence>
<feature type="domain" description="Deacetylase sirtuin-type" evidence="8">
    <location>
        <begin position="27"/>
        <end position="199"/>
    </location>
</feature>
<evidence type="ECO:0000313" key="9">
    <source>
        <dbReference type="EMBL" id="KAG0466665.1"/>
    </source>
</evidence>
<protein>
    <recommendedName>
        <fullName evidence="1">protein acetyllysine N-acetyltransferase</fullName>
        <ecNumber evidence="1">2.3.1.286</ecNumber>
    </recommendedName>
</protein>
<dbReference type="EC" id="2.3.1.286" evidence="1"/>
<organism evidence="9 10">
    <name type="scientific">Vanilla planifolia</name>
    <name type="common">Vanilla</name>
    <dbReference type="NCBI Taxonomy" id="51239"/>
    <lineage>
        <taxon>Eukaryota</taxon>
        <taxon>Viridiplantae</taxon>
        <taxon>Streptophyta</taxon>
        <taxon>Embryophyta</taxon>
        <taxon>Tracheophyta</taxon>
        <taxon>Spermatophyta</taxon>
        <taxon>Magnoliopsida</taxon>
        <taxon>Liliopsida</taxon>
        <taxon>Asparagales</taxon>
        <taxon>Orchidaceae</taxon>
        <taxon>Vanilloideae</taxon>
        <taxon>Vanilleae</taxon>
        <taxon>Vanilla</taxon>
    </lineage>
</organism>
<comment type="similarity">
    <text evidence="6">Belongs to the sirtuin family. Class IV subfamily.</text>
</comment>
<dbReference type="Gene3D" id="3.40.50.1220">
    <property type="entry name" value="TPP-binding domain"/>
    <property type="match status" value="1"/>
</dbReference>
<keyword evidence="2" id="KW-0808">Transferase</keyword>
<evidence type="ECO:0000259" key="8">
    <source>
        <dbReference type="PROSITE" id="PS50305"/>
    </source>
</evidence>
<evidence type="ECO:0000256" key="7">
    <source>
        <dbReference type="PROSITE-ProRule" id="PRU00236"/>
    </source>
</evidence>
<evidence type="ECO:0000256" key="3">
    <source>
        <dbReference type="ARBA" id="ARBA00022723"/>
    </source>
</evidence>
<dbReference type="PANTHER" id="PTHR11085:SF12">
    <property type="entry name" value="NAD-DEPENDENT PROTEIN DEACYLASE SIRTUIN-6"/>
    <property type="match status" value="1"/>
</dbReference>
<evidence type="ECO:0000256" key="5">
    <source>
        <dbReference type="ARBA" id="ARBA00023027"/>
    </source>
</evidence>
<reference evidence="9 10" key="1">
    <citation type="journal article" date="2020" name="Nat. Food">
        <title>A phased Vanilla planifolia genome enables genetic improvement of flavour and production.</title>
        <authorList>
            <person name="Hasing T."/>
            <person name="Tang H."/>
            <person name="Brym M."/>
            <person name="Khazi F."/>
            <person name="Huang T."/>
            <person name="Chambers A.H."/>
        </authorList>
    </citation>
    <scope>NUCLEOTIDE SEQUENCE [LARGE SCALE GENOMIC DNA]</scope>
    <source>
        <tissue evidence="9">Leaf</tissue>
    </source>
</reference>
<feature type="binding site" evidence="7">
    <location>
        <position position="172"/>
    </location>
    <ligand>
        <name>Zn(2+)</name>
        <dbReference type="ChEBI" id="CHEBI:29105"/>
    </ligand>
</feature>
<dbReference type="OrthoDB" id="1106148at2759"/>
<comment type="caution">
    <text evidence="9">The sequence shown here is derived from an EMBL/GenBank/DDBJ whole genome shotgun (WGS) entry which is preliminary data.</text>
</comment>
<dbReference type="PANTHER" id="PTHR11085">
    <property type="entry name" value="NAD-DEPENDENT PROTEIN DEACYLASE SIRTUIN-5, MITOCHONDRIAL-RELATED"/>
    <property type="match status" value="1"/>
</dbReference>
<feature type="binding site" evidence="7">
    <location>
        <position position="142"/>
    </location>
    <ligand>
        <name>Zn(2+)</name>
        <dbReference type="ChEBI" id="CHEBI:29105"/>
    </ligand>
</feature>
<dbReference type="SUPFAM" id="SSF52467">
    <property type="entry name" value="DHS-like NAD/FAD-binding domain"/>
    <property type="match status" value="1"/>
</dbReference>
<dbReference type="GO" id="GO:0005634">
    <property type="term" value="C:nucleus"/>
    <property type="evidence" value="ECO:0007669"/>
    <property type="project" value="TreeGrafter"/>
</dbReference>
<feature type="binding site" evidence="7">
    <location>
        <position position="167"/>
    </location>
    <ligand>
        <name>Zn(2+)</name>
        <dbReference type="ChEBI" id="CHEBI:29105"/>
    </ligand>
</feature>
<evidence type="ECO:0000256" key="2">
    <source>
        <dbReference type="ARBA" id="ARBA00022679"/>
    </source>
</evidence>
<keyword evidence="5" id="KW-0520">NAD</keyword>
<evidence type="ECO:0000256" key="6">
    <source>
        <dbReference type="ARBA" id="ARBA00038170"/>
    </source>
</evidence>
<keyword evidence="10" id="KW-1185">Reference proteome</keyword>